<dbReference type="RefSeq" id="WP_054288749.1">
    <property type="nucleotide sequence ID" value="NZ_CP012752.1"/>
</dbReference>
<dbReference type="Pfam" id="PF03807">
    <property type="entry name" value="F420_oxidored"/>
    <property type="match status" value="1"/>
</dbReference>
<keyword evidence="1" id="KW-0560">Oxidoreductase</keyword>
<dbReference type="EMBL" id="CP012752">
    <property type="protein sequence ID" value="ALG06777.1"/>
    <property type="molecule type" value="Genomic_DNA"/>
</dbReference>
<proteinExistence type="predicted"/>
<dbReference type="KEGG" id="kphy:AOZ06_07420"/>
<dbReference type="Proteomes" id="UP000063699">
    <property type="component" value="Chromosome"/>
</dbReference>
<dbReference type="OrthoDB" id="5738121at2"/>
<name>A0A0N9HV30_9PSEU</name>
<organism evidence="3 4">
    <name type="scientific">Kibdelosporangium phytohabitans</name>
    <dbReference type="NCBI Taxonomy" id="860235"/>
    <lineage>
        <taxon>Bacteria</taxon>
        <taxon>Bacillati</taxon>
        <taxon>Actinomycetota</taxon>
        <taxon>Actinomycetes</taxon>
        <taxon>Pseudonocardiales</taxon>
        <taxon>Pseudonocardiaceae</taxon>
        <taxon>Kibdelosporangium</taxon>
    </lineage>
</organism>
<keyword evidence="4" id="KW-1185">Reference proteome</keyword>
<dbReference type="PANTHER" id="PTHR14239">
    <property type="entry name" value="DUDULIN-RELATED"/>
    <property type="match status" value="1"/>
</dbReference>
<evidence type="ECO:0000313" key="3">
    <source>
        <dbReference type="EMBL" id="ALG06777.1"/>
    </source>
</evidence>
<sequence>MRIGILGAGNMARGLGGLWTRAGHEVRYSNRSGAGSFAGAAAFGDVVLLAVPADGAEAVLKTVDVGGKVLVDCTNSIVQGAWTLATHPSMAERIAALAPGAQVVKAFNLCHESVWKRDDPAKLVPICGADPAAFGTVSALVRSIGCTPVNAGPLSRAVILEAAAAFVIGMAVGGFDPREAIDM</sequence>
<dbReference type="Gene3D" id="3.40.50.720">
    <property type="entry name" value="NAD(P)-binding Rossmann-like Domain"/>
    <property type="match status" value="1"/>
</dbReference>
<dbReference type="InterPro" id="IPR051267">
    <property type="entry name" value="STEAP_metalloreductase"/>
</dbReference>
<evidence type="ECO:0000313" key="4">
    <source>
        <dbReference type="Proteomes" id="UP000063699"/>
    </source>
</evidence>
<evidence type="ECO:0000256" key="1">
    <source>
        <dbReference type="ARBA" id="ARBA00023002"/>
    </source>
</evidence>
<accession>A0A0N9HV30</accession>
<dbReference type="SUPFAM" id="SSF51735">
    <property type="entry name" value="NAD(P)-binding Rossmann-fold domains"/>
    <property type="match status" value="1"/>
</dbReference>
<dbReference type="STRING" id="860235.AOZ06_07420"/>
<dbReference type="AlphaFoldDB" id="A0A0N9HV30"/>
<reference evidence="3 4" key="1">
    <citation type="submission" date="2015-07" db="EMBL/GenBank/DDBJ databases">
        <title>Genome sequencing of Kibdelosporangium phytohabitans.</title>
        <authorList>
            <person name="Qin S."/>
            <person name="Xing K."/>
        </authorList>
    </citation>
    <scope>NUCLEOTIDE SEQUENCE [LARGE SCALE GENOMIC DNA]</scope>
    <source>
        <strain evidence="3 4">KLBMP1111</strain>
    </source>
</reference>
<feature type="domain" description="Pyrroline-5-carboxylate reductase catalytic N-terminal" evidence="2">
    <location>
        <begin position="2"/>
        <end position="32"/>
    </location>
</feature>
<dbReference type="InterPro" id="IPR028939">
    <property type="entry name" value="P5C_Rdtase_cat_N"/>
</dbReference>
<protein>
    <recommendedName>
        <fullName evidence="2">Pyrroline-5-carboxylate reductase catalytic N-terminal domain-containing protein</fullName>
    </recommendedName>
</protein>
<dbReference type="InterPro" id="IPR036291">
    <property type="entry name" value="NAD(P)-bd_dom_sf"/>
</dbReference>
<dbReference type="GO" id="GO:0016491">
    <property type="term" value="F:oxidoreductase activity"/>
    <property type="evidence" value="ECO:0007669"/>
    <property type="project" value="UniProtKB-KW"/>
</dbReference>
<evidence type="ECO:0000259" key="2">
    <source>
        <dbReference type="Pfam" id="PF03807"/>
    </source>
</evidence>
<gene>
    <name evidence="3" type="ORF">AOZ06_07420</name>
</gene>